<reference evidence="1" key="1">
    <citation type="submission" date="2020-02" db="EMBL/GenBank/DDBJ databases">
        <authorList>
            <person name="Palmer J.M."/>
        </authorList>
    </citation>
    <scope>NUCLEOTIDE SEQUENCE</scope>
    <source>
        <strain evidence="1">EPUS1.4</strain>
        <tissue evidence="1">Thallus</tissue>
    </source>
</reference>
<dbReference type="Proteomes" id="UP000606974">
    <property type="component" value="Unassembled WGS sequence"/>
</dbReference>
<dbReference type="AlphaFoldDB" id="A0A8H7AF75"/>
<keyword evidence="2" id="KW-1185">Reference proteome</keyword>
<proteinExistence type="predicted"/>
<evidence type="ECO:0000313" key="1">
    <source>
        <dbReference type="EMBL" id="KAF7504095.1"/>
    </source>
</evidence>
<gene>
    <name evidence="1" type="ORF">GJ744_002860</name>
</gene>
<name>A0A8H7AF75_9EURO</name>
<evidence type="ECO:0000313" key="2">
    <source>
        <dbReference type="Proteomes" id="UP000606974"/>
    </source>
</evidence>
<dbReference type="EMBL" id="JAACFV010000150">
    <property type="protein sequence ID" value="KAF7504095.1"/>
    <property type="molecule type" value="Genomic_DNA"/>
</dbReference>
<organism evidence="1 2">
    <name type="scientific">Endocarpon pusillum</name>
    <dbReference type="NCBI Taxonomy" id="364733"/>
    <lineage>
        <taxon>Eukaryota</taxon>
        <taxon>Fungi</taxon>
        <taxon>Dikarya</taxon>
        <taxon>Ascomycota</taxon>
        <taxon>Pezizomycotina</taxon>
        <taxon>Eurotiomycetes</taxon>
        <taxon>Chaetothyriomycetidae</taxon>
        <taxon>Verrucariales</taxon>
        <taxon>Verrucariaceae</taxon>
        <taxon>Endocarpon</taxon>
    </lineage>
</organism>
<accession>A0A8H7AF75</accession>
<protein>
    <submittedName>
        <fullName evidence="1">Uncharacterized protein</fullName>
    </submittedName>
</protein>
<comment type="caution">
    <text evidence="1">The sequence shown here is derived from an EMBL/GenBank/DDBJ whole genome shotgun (WGS) entry which is preliminary data.</text>
</comment>
<sequence length="179" mass="20417">MNQHRLERPYTNHLETISFNFSNTYKGYTLQAALRYEIVAGQLLLRFSQELGLLIPTNNRSIQVLLRYICPHLQWLDGDPSLRDTIKCRLSHFSNSTCSGCSMLKCCRECSTWFLVAARELDSSKTELLIEAWKYLGGCEKPYDPKWHKQAQQWGPGSISNPSITTAAQWALADSNTPT</sequence>